<reference evidence="3 4" key="1">
    <citation type="submission" date="2016-11" db="EMBL/GenBank/DDBJ databases">
        <authorList>
            <person name="Jaros S."/>
            <person name="Januszkiewicz K."/>
            <person name="Wedrychowicz H."/>
        </authorList>
    </citation>
    <scope>NUCLEOTIDE SEQUENCE [LARGE SCALE GENOMIC DNA]</scope>
    <source>
        <strain evidence="3 4">OK807</strain>
    </source>
</reference>
<dbReference type="InterPro" id="IPR027455">
    <property type="entry name" value="Sper_AcTfrase_N"/>
</dbReference>
<dbReference type="EMBL" id="FPJO01000008">
    <property type="protein sequence ID" value="SFX93406.1"/>
    <property type="molecule type" value="Genomic_DNA"/>
</dbReference>
<dbReference type="Pfam" id="PF00583">
    <property type="entry name" value="Acetyltransf_1"/>
    <property type="match status" value="1"/>
</dbReference>
<protein>
    <submittedName>
        <fullName evidence="3">Diamine N-acetyltransferase</fullName>
    </submittedName>
</protein>
<name>A0A1K2B4B8_STRAR</name>
<keyword evidence="3" id="KW-0808">Transferase</keyword>
<dbReference type="SUPFAM" id="SSF55729">
    <property type="entry name" value="Acyl-CoA N-acyltransferases (Nat)"/>
    <property type="match status" value="1"/>
</dbReference>
<gene>
    <name evidence="3" type="ORF">SAMN02787144_100813</name>
</gene>
<evidence type="ECO:0000259" key="1">
    <source>
        <dbReference type="PROSITE" id="PS50836"/>
    </source>
</evidence>
<dbReference type="OrthoDB" id="3526335at2"/>
<dbReference type="InterPro" id="IPR005018">
    <property type="entry name" value="DOMON_domain"/>
</dbReference>
<dbReference type="Proteomes" id="UP000181909">
    <property type="component" value="Unassembled WGS sequence"/>
</dbReference>
<dbReference type="STRING" id="1893.SAMN02787144_100813"/>
<dbReference type="PANTHER" id="PTHR43617">
    <property type="entry name" value="L-AMINO ACID N-ACETYLTRANSFERASE"/>
    <property type="match status" value="1"/>
</dbReference>
<dbReference type="InterPro" id="IPR050276">
    <property type="entry name" value="MshD_Acetyltransferase"/>
</dbReference>
<evidence type="ECO:0000313" key="4">
    <source>
        <dbReference type="Proteomes" id="UP000181909"/>
    </source>
</evidence>
<evidence type="ECO:0000259" key="2">
    <source>
        <dbReference type="PROSITE" id="PS51186"/>
    </source>
</evidence>
<feature type="domain" description="N-acetyltransferase" evidence="2">
    <location>
        <begin position="25"/>
        <end position="171"/>
    </location>
</feature>
<dbReference type="GO" id="GO:0016747">
    <property type="term" value="F:acyltransferase activity, transferring groups other than amino-acyl groups"/>
    <property type="evidence" value="ECO:0007669"/>
    <property type="project" value="InterPro"/>
</dbReference>
<dbReference type="PANTHER" id="PTHR43617:SF2">
    <property type="entry name" value="UPF0039 PROTEIN SLL0451"/>
    <property type="match status" value="1"/>
</dbReference>
<dbReference type="CDD" id="cd04301">
    <property type="entry name" value="NAT_SF"/>
    <property type="match status" value="1"/>
</dbReference>
<dbReference type="PROSITE" id="PS51186">
    <property type="entry name" value="GNAT"/>
    <property type="match status" value="1"/>
</dbReference>
<organism evidence="3 4">
    <name type="scientific">Streptomyces atratus</name>
    <dbReference type="NCBI Taxonomy" id="1893"/>
    <lineage>
        <taxon>Bacteria</taxon>
        <taxon>Bacillati</taxon>
        <taxon>Actinomycetota</taxon>
        <taxon>Actinomycetes</taxon>
        <taxon>Kitasatosporales</taxon>
        <taxon>Streptomycetaceae</taxon>
        <taxon>Streptomyces</taxon>
    </lineage>
</organism>
<proteinExistence type="predicted"/>
<dbReference type="Gene3D" id="1.10.287.900">
    <property type="entry name" value="The crystal structure of the spermine/spermidine acetyltransferase from enterococcus faecali"/>
    <property type="match status" value="1"/>
</dbReference>
<dbReference type="AlphaFoldDB" id="A0A1K2B4B8"/>
<dbReference type="InterPro" id="IPR016181">
    <property type="entry name" value="Acyl_CoA_acyltransferase"/>
</dbReference>
<dbReference type="PROSITE" id="PS50836">
    <property type="entry name" value="DOMON"/>
    <property type="match status" value="1"/>
</dbReference>
<sequence length="171" mass="19099">MAGRRPGPCRCALFGRSGVPLSDVVELRPVTAQNLDACLALRVHPDQEGFVAPNVRSLAEAYVHPEAQTRVIHHGSELVGFVLFHPVEVGRPDQGHCIVRFMVDHRFQGQGIGRRALRAALDWVSREHHTDVVQLSFRPENVRARSFYRAAGFEDTGEVSEGEIVMRWTVP</sequence>
<evidence type="ECO:0000313" key="3">
    <source>
        <dbReference type="EMBL" id="SFX93406.1"/>
    </source>
</evidence>
<accession>A0A1K2B4B8</accession>
<dbReference type="Gene3D" id="3.40.630.30">
    <property type="match status" value="1"/>
</dbReference>
<feature type="domain" description="DOMON" evidence="1">
    <location>
        <begin position="117"/>
        <end position="171"/>
    </location>
</feature>
<dbReference type="InterPro" id="IPR000182">
    <property type="entry name" value="GNAT_dom"/>
</dbReference>